<organism evidence="6 7">
    <name type="scientific">Capsulimonas corticalis</name>
    <dbReference type="NCBI Taxonomy" id="2219043"/>
    <lineage>
        <taxon>Bacteria</taxon>
        <taxon>Bacillati</taxon>
        <taxon>Armatimonadota</taxon>
        <taxon>Armatimonadia</taxon>
        <taxon>Capsulimonadales</taxon>
        <taxon>Capsulimonadaceae</taxon>
        <taxon>Capsulimonas</taxon>
    </lineage>
</organism>
<protein>
    <submittedName>
        <fullName evidence="6">Sulfate ABC transporter substrate-binding protein</fullName>
    </submittedName>
</protein>
<evidence type="ECO:0000256" key="4">
    <source>
        <dbReference type="ARBA" id="ARBA00022729"/>
    </source>
</evidence>
<comment type="subcellular location">
    <subcellularLocation>
        <location evidence="1">Periplasm</location>
    </subcellularLocation>
</comment>
<dbReference type="OrthoDB" id="9802127at2"/>
<evidence type="ECO:0000256" key="2">
    <source>
        <dbReference type="ARBA" id="ARBA00006099"/>
    </source>
</evidence>
<dbReference type="Gene3D" id="3.40.190.10">
    <property type="entry name" value="Periplasmic binding protein-like II"/>
    <property type="match status" value="2"/>
</dbReference>
<name>A0A402CXW4_9BACT</name>
<dbReference type="NCBIfam" id="TIGR00971">
    <property type="entry name" value="3a0106s03"/>
    <property type="match status" value="1"/>
</dbReference>
<dbReference type="PANTHER" id="PTHR30368:SF2">
    <property type="entry name" value="SULFATE-BINDING PROTEIN"/>
    <property type="match status" value="1"/>
</dbReference>
<dbReference type="PROSITE" id="PS00757">
    <property type="entry name" value="PROK_SULFATE_BIND_2"/>
    <property type="match status" value="1"/>
</dbReference>
<reference evidence="6 7" key="1">
    <citation type="journal article" date="2019" name="Int. J. Syst. Evol. Microbiol.">
        <title>Capsulimonas corticalis gen. nov., sp. nov., an aerobic capsulated bacterium, of a novel bacterial order, Capsulimonadales ord. nov., of the class Armatimonadia of the phylum Armatimonadetes.</title>
        <authorList>
            <person name="Li J."/>
            <person name="Kudo C."/>
            <person name="Tonouchi A."/>
        </authorList>
    </citation>
    <scope>NUCLEOTIDE SEQUENCE [LARGE SCALE GENOMIC DNA]</scope>
    <source>
        <strain evidence="6 7">AX-7</strain>
    </source>
</reference>
<dbReference type="GO" id="GO:0140104">
    <property type="term" value="F:molecular carrier activity"/>
    <property type="evidence" value="ECO:0007669"/>
    <property type="project" value="InterPro"/>
</dbReference>
<keyword evidence="4" id="KW-0732">Signal</keyword>
<dbReference type="Pfam" id="PF13531">
    <property type="entry name" value="SBP_bac_11"/>
    <property type="match status" value="1"/>
</dbReference>
<proteinExistence type="inferred from homology"/>
<dbReference type="GO" id="GO:0042597">
    <property type="term" value="C:periplasmic space"/>
    <property type="evidence" value="ECO:0007669"/>
    <property type="project" value="UniProtKB-SubCell"/>
</dbReference>
<dbReference type="Proteomes" id="UP000287394">
    <property type="component" value="Chromosome"/>
</dbReference>
<dbReference type="KEGG" id="ccot:CCAX7_42150"/>
<dbReference type="NCBIfam" id="NF008022">
    <property type="entry name" value="PRK10752.1"/>
    <property type="match status" value="1"/>
</dbReference>
<keyword evidence="3" id="KW-0813">Transport</keyword>
<dbReference type="PANTHER" id="PTHR30368">
    <property type="entry name" value="SULFATE-BINDING PROTEIN"/>
    <property type="match status" value="1"/>
</dbReference>
<dbReference type="CDD" id="cd01005">
    <property type="entry name" value="PBP2_CysP"/>
    <property type="match status" value="1"/>
</dbReference>
<comment type="similarity">
    <text evidence="2">Belongs to the prokaryotic sulfate-binding protein family.</text>
</comment>
<evidence type="ECO:0000256" key="3">
    <source>
        <dbReference type="ARBA" id="ARBA00022448"/>
    </source>
</evidence>
<keyword evidence="7" id="KW-1185">Reference proteome</keyword>
<dbReference type="EMBL" id="AP025739">
    <property type="protein sequence ID" value="BDI32164.1"/>
    <property type="molecule type" value="Genomic_DNA"/>
</dbReference>
<sequence length="335" mass="36718">MKLKDTARLLGAFTAVAGALLPLSAHAQKLLNVSYDPTRELYQSYNTAFAKYWLSKTHQNVHVDQSHGGSGKQARAVIDGLDADVVTLALGYDIDAIEDAGLINHGWQSRLPYNSSPYTSTIVFLVRHGNPKHIKDWNDLARPGVGVITPNPKTSGGARWNYLAAYGYALKQKGGNDASARAFVGKLYKNVVALDTGARGATTSFTERGLGDVLIAWENEALLATRDLGPGKYDIVYPSISILAEPPVAVVDKNVARHNTTVLATTYLNWLYTPQGQTIAAQNFYRPRVASIARKYAKYFPKLNLITVDNTFGGWRNAQKVHFSDGGVFDQIYKK</sequence>
<accession>A0A402CXW4</accession>
<dbReference type="RefSeq" id="WP_119322143.1">
    <property type="nucleotide sequence ID" value="NZ_AP025739.1"/>
</dbReference>
<gene>
    <name evidence="6" type="primary">cysP_2</name>
    <name evidence="6" type="ORF">CCAX7_42150</name>
</gene>
<dbReference type="AlphaFoldDB" id="A0A402CXW4"/>
<evidence type="ECO:0000256" key="1">
    <source>
        <dbReference type="ARBA" id="ARBA00004418"/>
    </source>
</evidence>
<dbReference type="GO" id="GO:1902358">
    <property type="term" value="P:sulfate transmembrane transport"/>
    <property type="evidence" value="ECO:0007669"/>
    <property type="project" value="InterPro"/>
</dbReference>
<dbReference type="SUPFAM" id="SSF53850">
    <property type="entry name" value="Periplasmic binding protein-like II"/>
    <property type="match status" value="1"/>
</dbReference>
<evidence type="ECO:0000313" key="7">
    <source>
        <dbReference type="Proteomes" id="UP000287394"/>
    </source>
</evidence>
<evidence type="ECO:0000313" key="6">
    <source>
        <dbReference type="EMBL" id="BDI32164.1"/>
    </source>
</evidence>
<evidence type="ECO:0000256" key="5">
    <source>
        <dbReference type="ARBA" id="ARBA00022764"/>
    </source>
</evidence>
<dbReference type="NCBIfam" id="NF008106">
    <property type="entry name" value="PRK10852.1"/>
    <property type="match status" value="1"/>
</dbReference>
<dbReference type="InterPro" id="IPR034408">
    <property type="entry name" value="Sulphate/thiosulphate_BS"/>
</dbReference>
<dbReference type="GO" id="GO:1901681">
    <property type="term" value="F:sulfur compound binding"/>
    <property type="evidence" value="ECO:0007669"/>
    <property type="project" value="InterPro"/>
</dbReference>
<keyword evidence="5" id="KW-0574">Periplasm</keyword>
<dbReference type="InterPro" id="IPR005669">
    <property type="entry name" value="Thiosulph/SO4-bd"/>
</dbReference>